<dbReference type="Pfam" id="PF23728">
    <property type="entry name" value="Tubby_C_like"/>
    <property type="match status" value="1"/>
</dbReference>
<dbReference type="EMBL" id="RAPK01000011">
    <property type="protein sequence ID" value="RKD69694.1"/>
    <property type="molecule type" value="Genomic_DNA"/>
</dbReference>
<dbReference type="AlphaFoldDB" id="A0A419UX49"/>
<dbReference type="RefSeq" id="WP_120194254.1">
    <property type="nucleotide sequence ID" value="NZ_RAPK01000011.1"/>
</dbReference>
<evidence type="ECO:0000313" key="3">
    <source>
        <dbReference type="Proteomes" id="UP000285120"/>
    </source>
</evidence>
<comment type="caution">
    <text evidence="2">The sequence shown here is derived from an EMBL/GenBank/DDBJ whole genome shotgun (WGS) entry which is preliminary data.</text>
</comment>
<dbReference type="InterPro" id="IPR056944">
    <property type="entry name" value="Tubby_C-like"/>
</dbReference>
<name>A0A419UX49_9BACL</name>
<evidence type="ECO:0000313" key="2">
    <source>
        <dbReference type="EMBL" id="RKD69694.1"/>
    </source>
</evidence>
<feature type="domain" description="Tubby C-terminal" evidence="1">
    <location>
        <begin position="5"/>
        <end position="166"/>
    </location>
</feature>
<evidence type="ECO:0000259" key="1">
    <source>
        <dbReference type="Pfam" id="PF23728"/>
    </source>
</evidence>
<keyword evidence="3" id="KW-1185">Reference proteome</keyword>
<accession>A0A419UX49</accession>
<protein>
    <recommendedName>
        <fullName evidence="1">Tubby C-terminal domain-containing protein</fullName>
    </recommendedName>
</protein>
<proteinExistence type="predicted"/>
<sequence length="172" mass="20054">MGDLTFSKPFFIFSARKISVEDKQGSVRYYCRKWYRSKKEVLTLSHLEHIYVYDENGDIIVKAEQTSGARATWDIKYGEDLIHSVTMINHSRVNTSPYWTIRFQKDEYTLQRKAFSNTTEIRNGHGHVGTMKQYGAGMTKHEISWYSSLQDRLEPILLGALYLFTLKDARPS</sequence>
<organism evidence="2 3">
    <name type="scientific">Sinobaca qinghaiensis</name>
    <dbReference type="NCBI Taxonomy" id="342944"/>
    <lineage>
        <taxon>Bacteria</taxon>
        <taxon>Bacillati</taxon>
        <taxon>Bacillota</taxon>
        <taxon>Bacilli</taxon>
        <taxon>Bacillales</taxon>
        <taxon>Sporolactobacillaceae</taxon>
        <taxon>Sinobaca</taxon>
    </lineage>
</organism>
<reference evidence="2 3" key="1">
    <citation type="submission" date="2018-09" db="EMBL/GenBank/DDBJ databases">
        <title>Genomic Encyclopedia of Archaeal and Bacterial Type Strains, Phase II (KMG-II): from individual species to whole genera.</title>
        <authorList>
            <person name="Goeker M."/>
        </authorList>
    </citation>
    <scope>NUCLEOTIDE SEQUENCE [LARGE SCALE GENOMIC DNA]</scope>
    <source>
        <strain evidence="2 3">DSM 17008</strain>
    </source>
</reference>
<dbReference type="Proteomes" id="UP000285120">
    <property type="component" value="Unassembled WGS sequence"/>
</dbReference>
<gene>
    <name evidence="2" type="ORF">ATL39_3121</name>
</gene>